<comment type="caution">
    <text evidence="1">The sequence shown here is derived from an EMBL/GenBank/DDBJ whole genome shotgun (WGS) entry which is preliminary data.</text>
</comment>
<reference evidence="1" key="1">
    <citation type="submission" date="2021-09" db="EMBL/GenBank/DDBJ databases">
        <authorList>
            <person name="Martin H S."/>
        </authorList>
    </citation>
    <scope>NUCLEOTIDE SEQUENCE</scope>
</reference>
<sequence length="79" mass="8353">MTPASLRPPRHHILIRFTENGPSVELVAVHTPRGGGRVPVGSPTKPCELYCFVWEVSGGKSGGVRSRCGGSARGDAAQR</sequence>
<protein>
    <submittedName>
        <fullName evidence="1">(African queen) hypothetical protein</fullName>
    </submittedName>
</protein>
<organism evidence="1 2">
    <name type="scientific">Danaus chrysippus</name>
    <name type="common">African queen</name>
    <dbReference type="NCBI Taxonomy" id="151541"/>
    <lineage>
        <taxon>Eukaryota</taxon>
        <taxon>Metazoa</taxon>
        <taxon>Ecdysozoa</taxon>
        <taxon>Arthropoda</taxon>
        <taxon>Hexapoda</taxon>
        <taxon>Insecta</taxon>
        <taxon>Pterygota</taxon>
        <taxon>Neoptera</taxon>
        <taxon>Endopterygota</taxon>
        <taxon>Lepidoptera</taxon>
        <taxon>Glossata</taxon>
        <taxon>Ditrysia</taxon>
        <taxon>Papilionoidea</taxon>
        <taxon>Nymphalidae</taxon>
        <taxon>Danainae</taxon>
        <taxon>Danaini</taxon>
        <taxon>Danaina</taxon>
        <taxon>Danaus</taxon>
        <taxon>Anosia</taxon>
    </lineage>
</organism>
<dbReference type="Proteomes" id="UP000789524">
    <property type="component" value="Unassembled WGS sequence"/>
</dbReference>
<accession>A0A8J2RB31</accession>
<proteinExistence type="predicted"/>
<dbReference type="AlphaFoldDB" id="A0A8J2RB31"/>
<gene>
    <name evidence="1" type="ORF">DCHRY22_LOCUS16198</name>
</gene>
<evidence type="ECO:0000313" key="2">
    <source>
        <dbReference type="Proteomes" id="UP000789524"/>
    </source>
</evidence>
<keyword evidence="2" id="KW-1185">Reference proteome</keyword>
<name>A0A8J2RB31_9NEOP</name>
<dbReference type="EMBL" id="CAKASE010000083">
    <property type="protein sequence ID" value="CAG9585871.1"/>
    <property type="molecule type" value="Genomic_DNA"/>
</dbReference>
<evidence type="ECO:0000313" key="1">
    <source>
        <dbReference type="EMBL" id="CAG9585871.1"/>
    </source>
</evidence>